<feature type="region of interest" description="Disordered" evidence="1">
    <location>
        <begin position="48"/>
        <end position="90"/>
    </location>
</feature>
<comment type="caution">
    <text evidence="2">The sequence shown here is derived from an EMBL/GenBank/DDBJ whole genome shotgun (WGS) entry which is preliminary data.</text>
</comment>
<sequence>MVDTKWKPEDVKVKIPSSVIGCKTSKAQQTFACIKENISICRKRSYTSHNPAKTTTKKGKKTIQCKPVTRRKHNATTREQNKRKRNRPIYDTIEEEWTELQTIMTEAADSTLGNIEPKRKEF</sequence>
<reference evidence="2" key="1">
    <citation type="submission" date="2019-08" db="EMBL/GenBank/DDBJ databases">
        <title>The genome of the North American firefly Photinus pyralis.</title>
        <authorList>
            <consortium name="Photinus pyralis genome working group"/>
            <person name="Fallon T.R."/>
            <person name="Sander Lower S.E."/>
            <person name="Weng J.-K."/>
        </authorList>
    </citation>
    <scope>NUCLEOTIDE SEQUENCE</scope>
    <source>
        <strain evidence="2">TRF0915ILg1</strain>
        <tissue evidence="2">Whole body</tissue>
    </source>
</reference>
<gene>
    <name evidence="2" type="ORF">ILUMI_10420</name>
</gene>
<dbReference type="EMBL" id="VTPC01005694">
    <property type="protein sequence ID" value="KAF2895755.1"/>
    <property type="molecule type" value="Genomic_DNA"/>
</dbReference>
<feature type="compositionally biased region" description="Basic residues" evidence="1">
    <location>
        <begin position="55"/>
        <end position="87"/>
    </location>
</feature>
<organism evidence="2 3">
    <name type="scientific">Ignelater luminosus</name>
    <name type="common">Cucubano</name>
    <name type="synonym">Pyrophorus luminosus</name>
    <dbReference type="NCBI Taxonomy" id="2038154"/>
    <lineage>
        <taxon>Eukaryota</taxon>
        <taxon>Metazoa</taxon>
        <taxon>Ecdysozoa</taxon>
        <taxon>Arthropoda</taxon>
        <taxon>Hexapoda</taxon>
        <taxon>Insecta</taxon>
        <taxon>Pterygota</taxon>
        <taxon>Neoptera</taxon>
        <taxon>Endopterygota</taxon>
        <taxon>Coleoptera</taxon>
        <taxon>Polyphaga</taxon>
        <taxon>Elateriformia</taxon>
        <taxon>Elateroidea</taxon>
        <taxon>Elateridae</taxon>
        <taxon>Agrypninae</taxon>
        <taxon>Pyrophorini</taxon>
        <taxon>Ignelater</taxon>
    </lineage>
</organism>
<evidence type="ECO:0000313" key="2">
    <source>
        <dbReference type="EMBL" id="KAF2895755.1"/>
    </source>
</evidence>
<dbReference type="AlphaFoldDB" id="A0A8K0G8Q3"/>
<dbReference type="Proteomes" id="UP000801492">
    <property type="component" value="Unassembled WGS sequence"/>
</dbReference>
<keyword evidence="3" id="KW-1185">Reference proteome</keyword>
<evidence type="ECO:0000256" key="1">
    <source>
        <dbReference type="SAM" id="MobiDB-lite"/>
    </source>
</evidence>
<accession>A0A8K0G8Q3</accession>
<proteinExistence type="predicted"/>
<name>A0A8K0G8Q3_IGNLU</name>
<evidence type="ECO:0000313" key="3">
    <source>
        <dbReference type="Proteomes" id="UP000801492"/>
    </source>
</evidence>
<protein>
    <submittedName>
        <fullName evidence="2">Uncharacterized protein</fullName>
    </submittedName>
</protein>